<dbReference type="InterPro" id="IPR011701">
    <property type="entry name" value="MFS"/>
</dbReference>
<dbReference type="AlphaFoldDB" id="A0A261XY64"/>
<protein>
    <recommendedName>
        <fullName evidence="8">Major facilitator superfamily (MFS) profile domain-containing protein</fullName>
    </recommendedName>
</protein>
<dbReference type="GO" id="GO:0015174">
    <property type="term" value="F:basic amino acid transmembrane transporter activity"/>
    <property type="evidence" value="ECO:0007669"/>
    <property type="project" value="TreeGrafter"/>
</dbReference>
<feature type="transmembrane region" description="Helical" evidence="7">
    <location>
        <begin position="62"/>
        <end position="85"/>
    </location>
</feature>
<feature type="transmembrane region" description="Helical" evidence="7">
    <location>
        <begin position="390"/>
        <end position="412"/>
    </location>
</feature>
<evidence type="ECO:0000256" key="2">
    <source>
        <dbReference type="ARBA" id="ARBA00022448"/>
    </source>
</evidence>
<dbReference type="GO" id="GO:0005886">
    <property type="term" value="C:plasma membrane"/>
    <property type="evidence" value="ECO:0007669"/>
    <property type="project" value="TreeGrafter"/>
</dbReference>
<evidence type="ECO:0000313" key="10">
    <source>
        <dbReference type="Proteomes" id="UP000242875"/>
    </source>
</evidence>
<evidence type="ECO:0000256" key="1">
    <source>
        <dbReference type="ARBA" id="ARBA00004127"/>
    </source>
</evidence>
<feature type="transmembrane region" description="Helical" evidence="7">
    <location>
        <begin position="527"/>
        <end position="548"/>
    </location>
</feature>
<sequence length="555" mass="59631">MTLHENDAVQSSEPLLKQNHSSETNYGTLPSDKQNSIEVHVSAEAPQDEVALNLAKVGDTRLIFAGLFLGIFLSALDGSIVSTIYPRIGSDYNASNQVSWVILSYMLSFTALQPLYGRLSDIFGRQSTLLFATTSFFIGSAACGAAPGFWSLVAARAVAGIGGGGLTSLGSIIMSDLVSVRERGKWQGMGTLVFATASILGAPMGGFLSDYFSWRYCFYINLPVLVLTFYITITKLSNYNVRDASAHTMKDKLKKIDYLGSVSLVTSMVLILLATSWGGNLRPWSDPVVITCLAGGVVTLVGFVIIEAKVAEIPIMPWHVINSRMALSVGMANFWASMSSLGIIFLVPMWIQVVLGKSAATAGLYIIPKFVAASASSIGSGFYMSKTGKYLGLTWFAFACITVGCLGIVNWSAKQGDWMYPVTLFLDGFGMGTGTTTILIALLAGVERKDFAVATSLSYLFKATGNVLGVSLSSAIVQGLLKQRLESVITGPDAADIIDRARKSITEIPHLPLQVQPMVIAAYEYGLRWAFAATALFGLLALFSSLFMKRLPLRS</sequence>
<name>A0A261XY64_9FUNG</name>
<feature type="transmembrane region" description="Helical" evidence="7">
    <location>
        <begin position="418"/>
        <end position="445"/>
    </location>
</feature>
<evidence type="ECO:0000256" key="3">
    <source>
        <dbReference type="ARBA" id="ARBA00022692"/>
    </source>
</evidence>
<reference evidence="9 10" key="1">
    <citation type="journal article" date="2017" name="Mycologia">
        <title>Bifiguratus adelaidae, gen. et sp. nov., a new member of Mucoromycotina in endophytic and soil-dwelling habitats.</title>
        <authorList>
            <person name="Torres-Cruz T.J."/>
            <person name="Billingsley Tobias T.L."/>
            <person name="Almatruk M."/>
            <person name="Hesse C."/>
            <person name="Kuske C.R."/>
            <person name="Desiro A."/>
            <person name="Benucci G.M."/>
            <person name="Bonito G."/>
            <person name="Stajich J.E."/>
            <person name="Dunlap C."/>
            <person name="Arnold A.E."/>
            <person name="Porras-Alfaro A."/>
        </authorList>
    </citation>
    <scope>NUCLEOTIDE SEQUENCE [LARGE SCALE GENOMIC DNA]</scope>
    <source>
        <strain evidence="9 10">AZ0501</strain>
    </source>
</reference>
<feature type="transmembrane region" description="Helical" evidence="7">
    <location>
        <begin position="129"/>
        <end position="152"/>
    </location>
</feature>
<keyword evidence="3 7" id="KW-0812">Transmembrane</keyword>
<dbReference type="GO" id="GO:0012505">
    <property type="term" value="C:endomembrane system"/>
    <property type="evidence" value="ECO:0007669"/>
    <property type="project" value="UniProtKB-SubCell"/>
</dbReference>
<evidence type="ECO:0000256" key="5">
    <source>
        <dbReference type="ARBA" id="ARBA00023136"/>
    </source>
</evidence>
<feature type="compositionally biased region" description="Polar residues" evidence="6">
    <location>
        <begin position="8"/>
        <end position="29"/>
    </location>
</feature>
<dbReference type="SUPFAM" id="SSF103473">
    <property type="entry name" value="MFS general substrate transporter"/>
    <property type="match status" value="1"/>
</dbReference>
<dbReference type="GO" id="GO:0000329">
    <property type="term" value="C:fungal-type vacuole membrane"/>
    <property type="evidence" value="ECO:0007669"/>
    <property type="project" value="TreeGrafter"/>
</dbReference>
<keyword evidence="5 7" id="KW-0472">Membrane</keyword>
<feature type="transmembrane region" description="Helical" evidence="7">
    <location>
        <begin position="258"/>
        <end position="276"/>
    </location>
</feature>
<feature type="transmembrane region" description="Helical" evidence="7">
    <location>
        <begin position="363"/>
        <end position="383"/>
    </location>
</feature>
<feature type="transmembrane region" description="Helical" evidence="7">
    <location>
        <begin position="327"/>
        <end position="351"/>
    </location>
</feature>
<keyword evidence="10" id="KW-1185">Reference proteome</keyword>
<evidence type="ECO:0000256" key="7">
    <source>
        <dbReference type="SAM" id="Phobius"/>
    </source>
</evidence>
<feature type="region of interest" description="Disordered" evidence="6">
    <location>
        <begin position="1"/>
        <end position="29"/>
    </location>
</feature>
<feature type="domain" description="Major facilitator superfamily (MFS) profile" evidence="8">
    <location>
        <begin position="63"/>
        <end position="553"/>
    </location>
</feature>
<feature type="transmembrane region" description="Helical" evidence="7">
    <location>
        <begin position="457"/>
        <end position="477"/>
    </location>
</feature>
<organism evidence="9 10">
    <name type="scientific">Bifiguratus adelaidae</name>
    <dbReference type="NCBI Taxonomy" id="1938954"/>
    <lineage>
        <taxon>Eukaryota</taxon>
        <taxon>Fungi</taxon>
        <taxon>Fungi incertae sedis</taxon>
        <taxon>Mucoromycota</taxon>
        <taxon>Mucoromycotina</taxon>
        <taxon>Endogonomycetes</taxon>
        <taxon>Endogonales</taxon>
        <taxon>Endogonales incertae sedis</taxon>
        <taxon>Bifiguratus</taxon>
    </lineage>
</organism>
<dbReference type="InterPro" id="IPR020846">
    <property type="entry name" value="MFS_dom"/>
</dbReference>
<dbReference type="PANTHER" id="PTHR23501:SF191">
    <property type="entry name" value="VACUOLAR BASIC AMINO ACID TRANSPORTER 4"/>
    <property type="match status" value="1"/>
</dbReference>
<dbReference type="OrthoDB" id="10021397at2759"/>
<feature type="transmembrane region" description="Helical" evidence="7">
    <location>
        <begin position="158"/>
        <end position="180"/>
    </location>
</feature>
<dbReference type="PANTHER" id="PTHR23501">
    <property type="entry name" value="MAJOR FACILITATOR SUPERFAMILY"/>
    <property type="match status" value="1"/>
</dbReference>
<feature type="transmembrane region" description="Helical" evidence="7">
    <location>
        <begin position="192"/>
        <end position="212"/>
    </location>
</feature>
<dbReference type="InterPro" id="IPR036259">
    <property type="entry name" value="MFS_trans_sf"/>
</dbReference>
<dbReference type="Proteomes" id="UP000242875">
    <property type="component" value="Unassembled WGS sequence"/>
</dbReference>
<feature type="transmembrane region" description="Helical" evidence="7">
    <location>
        <begin position="97"/>
        <end position="117"/>
    </location>
</feature>
<dbReference type="Pfam" id="PF07690">
    <property type="entry name" value="MFS_1"/>
    <property type="match status" value="1"/>
</dbReference>
<evidence type="ECO:0000259" key="8">
    <source>
        <dbReference type="PROSITE" id="PS50850"/>
    </source>
</evidence>
<gene>
    <name evidence="9" type="ORF">BZG36_04907</name>
</gene>
<proteinExistence type="predicted"/>
<dbReference type="Gene3D" id="1.20.1720.10">
    <property type="entry name" value="Multidrug resistance protein D"/>
    <property type="match status" value="1"/>
</dbReference>
<keyword evidence="4 7" id="KW-1133">Transmembrane helix</keyword>
<evidence type="ECO:0000256" key="4">
    <source>
        <dbReference type="ARBA" id="ARBA00022989"/>
    </source>
</evidence>
<comment type="caution">
    <text evidence="9">The sequence shown here is derived from an EMBL/GenBank/DDBJ whole genome shotgun (WGS) entry which is preliminary data.</text>
</comment>
<evidence type="ECO:0000256" key="6">
    <source>
        <dbReference type="SAM" id="MobiDB-lite"/>
    </source>
</evidence>
<comment type="subcellular location">
    <subcellularLocation>
        <location evidence="1">Endomembrane system</location>
        <topology evidence="1">Multi-pass membrane protein</topology>
    </subcellularLocation>
</comment>
<dbReference type="PROSITE" id="PS50850">
    <property type="entry name" value="MFS"/>
    <property type="match status" value="1"/>
</dbReference>
<keyword evidence="2" id="KW-0813">Transport</keyword>
<accession>A0A261XY64</accession>
<feature type="transmembrane region" description="Helical" evidence="7">
    <location>
        <begin position="218"/>
        <end position="237"/>
    </location>
</feature>
<dbReference type="Gene3D" id="1.20.1250.20">
    <property type="entry name" value="MFS general substrate transporter like domains"/>
    <property type="match status" value="1"/>
</dbReference>
<dbReference type="EMBL" id="MVBO01000094">
    <property type="protein sequence ID" value="OZJ03271.1"/>
    <property type="molecule type" value="Genomic_DNA"/>
</dbReference>
<feature type="transmembrane region" description="Helical" evidence="7">
    <location>
        <begin position="288"/>
        <end position="306"/>
    </location>
</feature>
<evidence type="ECO:0000313" key="9">
    <source>
        <dbReference type="EMBL" id="OZJ03271.1"/>
    </source>
</evidence>